<protein>
    <submittedName>
        <fullName evidence="2">Uncharacterized protein</fullName>
    </submittedName>
</protein>
<proteinExistence type="predicted"/>
<feature type="region of interest" description="Disordered" evidence="1">
    <location>
        <begin position="1"/>
        <end position="29"/>
    </location>
</feature>
<dbReference type="EMBL" id="QGKV02001556">
    <property type="protein sequence ID" value="KAF3518276.1"/>
    <property type="molecule type" value="Genomic_DNA"/>
</dbReference>
<gene>
    <name evidence="2" type="ORF">DY000_02058625</name>
</gene>
<organism evidence="2 3">
    <name type="scientific">Brassica cretica</name>
    <name type="common">Mustard</name>
    <dbReference type="NCBI Taxonomy" id="69181"/>
    <lineage>
        <taxon>Eukaryota</taxon>
        <taxon>Viridiplantae</taxon>
        <taxon>Streptophyta</taxon>
        <taxon>Embryophyta</taxon>
        <taxon>Tracheophyta</taxon>
        <taxon>Spermatophyta</taxon>
        <taxon>Magnoliopsida</taxon>
        <taxon>eudicotyledons</taxon>
        <taxon>Gunneridae</taxon>
        <taxon>Pentapetalae</taxon>
        <taxon>rosids</taxon>
        <taxon>malvids</taxon>
        <taxon>Brassicales</taxon>
        <taxon>Brassicaceae</taxon>
        <taxon>Brassiceae</taxon>
        <taxon>Brassica</taxon>
    </lineage>
</organism>
<sequence>MSSSHGAKRSSDVEMGEATSPALIPTSPVEVPSCVADNLSFRERLVRLQAEKEQVRAGPEFPSSSALAIAPEGPEGKDPVLGKGGGDAAPGLDEATGEEGA</sequence>
<name>A0ABQ7AW51_BRACR</name>
<reference evidence="2 3" key="1">
    <citation type="journal article" date="2020" name="BMC Genomics">
        <title>Intraspecific diversification of the crop wild relative Brassica cretica Lam. using demographic model selection.</title>
        <authorList>
            <person name="Kioukis A."/>
            <person name="Michalopoulou V.A."/>
            <person name="Briers L."/>
            <person name="Pirintsos S."/>
            <person name="Studholme D.J."/>
            <person name="Pavlidis P."/>
            <person name="Sarris P.F."/>
        </authorList>
    </citation>
    <scope>NUCLEOTIDE SEQUENCE [LARGE SCALE GENOMIC DNA]</scope>
    <source>
        <strain evidence="3">cv. PFS-1207/04</strain>
    </source>
</reference>
<dbReference type="Proteomes" id="UP000266723">
    <property type="component" value="Unassembled WGS sequence"/>
</dbReference>
<evidence type="ECO:0000256" key="1">
    <source>
        <dbReference type="SAM" id="MobiDB-lite"/>
    </source>
</evidence>
<evidence type="ECO:0000313" key="2">
    <source>
        <dbReference type="EMBL" id="KAF3518276.1"/>
    </source>
</evidence>
<feature type="region of interest" description="Disordered" evidence="1">
    <location>
        <begin position="53"/>
        <end position="101"/>
    </location>
</feature>
<evidence type="ECO:0000313" key="3">
    <source>
        <dbReference type="Proteomes" id="UP000266723"/>
    </source>
</evidence>
<accession>A0ABQ7AW51</accession>
<keyword evidence="3" id="KW-1185">Reference proteome</keyword>
<comment type="caution">
    <text evidence="2">The sequence shown here is derived from an EMBL/GenBank/DDBJ whole genome shotgun (WGS) entry which is preliminary data.</text>
</comment>